<evidence type="ECO:0000313" key="9">
    <source>
        <dbReference type="EMBL" id="KJJ85820.1"/>
    </source>
</evidence>
<organism evidence="9 10">
    <name type="scientific">Candidatus Omnitrophus magneticus</name>
    <dbReference type="NCBI Taxonomy" id="1609969"/>
    <lineage>
        <taxon>Bacteria</taxon>
        <taxon>Pseudomonadati</taxon>
        <taxon>Candidatus Omnitrophota</taxon>
        <taxon>Candidatus Omnitrophus</taxon>
    </lineage>
</organism>
<protein>
    <recommendedName>
        <fullName evidence="6">Ribosome-binding ATPase YchF</fullName>
    </recommendedName>
</protein>
<keyword evidence="5" id="KW-0460">Magnesium</keyword>
<gene>
    <name evidence="6" type="primary">ychF</name>
    <name evidence="9" type="ORF">OMAG_000295</name>
</gene>
<dbReference type="InterPro" id="IPR031167">
    <property type="entry name" value="G_OBG"/>
</dbReference>
<dbReference type="FunFam" id="3.10.20.30:FF:000001">
    <property type="entry name" value="Ribosome-binding ATPase YchF"/>
    <property type="match status" value="1"/>
</dbReference>
<evidence type="ECO:0000256" key="4">
    <source>
        <dbReference type="ARBA" id="ARBA00022840"/>
    </source>
</evidence>
<dbReference type="GO" id="GO:0046872">
    <property type="term" value="F:metal ion binding"/>
    <property type="evidence" value="ECO:0007669"/>
    <property type="project" value="UniProtKB-KW"/>
</dbReference>
<feature type="binding site" evidence="6">
    <location>
        <begin position="39"/>
        <end position="44"/>
    </location>
    <ligand>
        <name>ATP</name>
        <dbReference type="ChEBI" id="CHEBI:30616"/>
    </ligand>
</feature>
<dbReference type="InterPro" id="IPR012676">
    <property type="entry name" value="TGS-like"/>
</dbReference>
<dbReference type="SUPFAM" id="SSF81271">
    <property type="entry name" value="TGS-like"/>
    <property type="match status" value="1"/>
</dbReference>
<dbReference type="InterPro" id="IPR013029">
    <property type="entry name" value="YchF_C"/>
</dbReference>
<dbReference type="Gene3D" id="3.40.50.300">
    <property type="entry name" value="P-loop containing nucleotide triphosphate hydrolases"/>
    <property type="match status" value="1"/>
</dbReference>
<dbReference type="InterPro" id="IPR012675">
    <property type="entry name" value="Beta-grasp_dom_sf"/>
</dbReference>
<dbReference type="CDD" id="cd01900">
    <property type="entry name" value="YchF"/>
    <property type="match status" value="1"/>
</dbReference>
<evidence type="ECO:0000256" key="3">
    <source>
        <dbReference type="ARBA" id="ARBA00022741"/>
    </source>
</evidence>
<dbReference type="Pfam" id="PF01926">
    <property type="entry name" value="MMR_HSR1"/>
    <property type="match status" value="1"/>
</dbReference>
<keyword evidence="3 6" id="KW-0547">Nucleotide-binding</keyword>
<dbReference type="PANTHER" id="PTHR23305">
    <property type="entry name" value="OBG GTPASE FAMILY"/>
    <property type="match status" value="1"/>
</dbReference>
<dbReference type="InterPro" id="IPR004095">
    <property type="entry name" value="TGS"/>
</dbReference>
<dbReference type="SUPFAM" id="SSF52540">
    <property type="entry name" value="P-loop containing nucleoside triphosphate hydrolases"/>
    <property type="match status" value="1"/>
</dbReference>
<evidence type="ECO:0000259" key="8">
    <source>
        <dbReference type="PROSITE" id="PS51880"/>
    </source>
</evidence>
<dbReference type="HAMAP" id="MF_00944">
    <property type="entry name" value="YchF_OLA1_ATPase"/>
    <property type="match status" value="1"/>
</dbReference>
<dbReference type="NCBIfam" id="TIGR00092">
    <property type="entry name" value="redox-regulated ATPase YchF"/>
    <property type="match status" value="1"/>
</dbReference>
<evidence type="ECO:0000259" key="7">
    <source>
        <dbReference type="PROSITE" id="PS51710"/>
    </source>
</evidence>
<dbReference type="InterPro" id="IPR023192">
    <property type="entry name" value="TGS-like_dom_sf"/>
</dbReference>
<proteinExistence type="inferred from homology"/>
<dbReference type="Gene3D" id="1.10.150.300">
    <property type="entry name" value="TGS-like domain"/>
    <property type="match status" value="1"/>
</dbReference>
<dbReference type="GO" id="GO:0005524">
    <property type="term" value="F:ATP binding"/>
    <property type="evidence" value="ECO:0007669"/>
    <property type="project" value="UniProtKB-UniRule"/>
</dbReference>
<evidence type="ECO:0000313" key="10">
    <source>
        <dbReference type="Proteomes" id="UP000033428"/>
    </source>
</evidence>
<dbReference type="PANTHER" id="PTHR23305:SF18">
    <property type="entry name" value="OBG-TYPE G DOMAIN-CONTAINING PROTEIN"/>
    <property type="match status" value="1"/>
</dbReference>
<dbReference type="PIRSF" id="PIRSF006641">
    <property type="entry name" value="CHP00092"/>
    <property type="match status" value="1"/>
</dbReference>
<comment type="similarity">
    <text evidence="6">Belongs to the TRAFAC class OBG-HflX-like GTPase superfamily. OBG GTPase family. YchF/OLA1 subfamily.</text>
</comment>
<dbReference type="GO" id="GO:0005525">
    <property type="term" value="F:GTP binding"/>
    <property type="evidence" value="ECO:0007669"/>
    <property type="project" value="InterPro"/>
</dbReference>
<dbReference type="PATRIC" id="fig|1609969.3.peg.328"/>
<evidence type="ECO:0000256" key="1">
    <source>
        <dbReference type="ARBA" id="ARBA00001946"/>
    </source>
</evidence>
<accession>A0A0F0CWK6</accession>
<feature type="domain" description="OBG-type G" evidence="7">
    <location>
        <begin position="30"/>
        <end position="283"/>
    </location>
</feature>
<dbReference type="EMBL" id="JYNY01000067">
    <property type="protein sequence ID" value="KJJ85820.1"/>
    <property type="molecule type" value="Genomic_DNA"/>
</dbReference>
<dbReference type="Gene3D" id="3.10.20.30">
    <property type="match status" value="1"/>
</dbReference>
<keyword evidence="2" id="KW-0479">Metal-binding</keyword>
<dbReference type="PRINTS" id="PR00326">
    <property type="entry name" value="GTP1OBG"/>
</dbReference>
<sequence>MDRVLASEARCGSSSLPGGTKNFKGKYMALSVGVVGLPNVGKSTFFNAITNAGAAAANYPFCTIDPNKGIVPIRDERLNVLAEMNKSENIIHATIEFVDIAGLVKGASKGEGLGNKFLSHIQEVSAIAHIVRCFDDPDIIHVNGKVNPKEDIEIINLELILADIDILSKMIDTASKKAKVDNEYKERLVLMKKIQEALEKNIPARNLIYDESEMFLLKTLPLLTLKKVVYVANVDDKNIGKENDFTKIVKKIAEEAGDEFAIISAKIEEEIAQLSSEERIEYLKELGIPETGLDVIAHKCFKLLGLQTFLTAGKKETRAWTIKKGDLAPQAAGVIHSDFEKGFIRANVVSYPDYVANNGLVGARAKGLLRQEGKTYVMQEGDIVEFLFNV</sequence>
<dbReference type="AlphaFoldDB" id="A0A0F0CWK6"/>
<reference evidence="9 10" key="1">
    <citation type="submission" date="2015-02" db="EMBL/GenBank/DDBJ databases">
        <title>Single-cell genomics of uncultivated deep-branching MTB reveals a conserved set of magnetosome genes.</title>
        <authorList>
            <person name="Kolinko S."/>
            <person name="Richter M."/>
            <person name="Glockner F.O."/>
            <person name="Brachmann A."/>
            <person name="Schuler D."/>
        </authorList>
    </citation>
    <scope>NUCLEOTIDE SEQUENCE [LARGE SCALE GENOMIC DNA]</scope>
    <source>
        <strain evidence="9">SKK-01</strain>
    </source>
</reference>
<name>A0A0F0CWK6_9BACT</name>
<keyword evidence="10" id="KW-1185">Reference proteome</keyword>
<dbReference type="GO" id="GO:0043023">
    <property type="term" value="F:ribosomal large subunit binding"/>
    <property type="evidence" value="ECO:0007669"/>
    <property type="project" value="UniProtKB-UniRule"/>
</dbReference>
<comment type="cofactor">
    <cofactor evidence="1">
        <name>Mg(2+)</name>
        <dbReference type="ChEBI" id="CHEBI:18420"/>
    </cofactor>
</comment>
<dbReference type="InterPro" id="IPR004396">
    <property type="entry name" value="ATPase_YchF/OLA1"/>
</dbReference>
<dbReference type="InterPro" id="IPR006073">
    <property type="entry name" value="GTP-bd"/>
</dbReference>
<feature type="domain" description="TGS" evidence="8">
    <location>
        <begin position="305"/>
        <end position="388"/>
    </location>
</feature>
<dbReference type="GO" id="GO:0005737">
    <property type="term" value="C:cytoplasm"/>
    <property type="evidence" value="ECO:0007669"/>
    <property type="project" value="TreeGrafter"/>
</dbReference>
<dbReference type="CDD" id="cd04867">
    <property type="entry name" value="TGS_YchF_OLA1"/>
    <property type="match status" value="1"/>
</dbReference>
<dbReference type="InterPro" id="IPR041706">
    <property type="entry name" value="YchF_N"/>
</dbReference>
<dbReference type="FunFam" id="1.10.150.300:FF:000001">
    <property type="entry name" value="Ribosome-binding ATPase YchF"/>
    <property type="match status" value="1"/>
</dbReference>
<dbReference type="PROSITE" id="PS51710">
    <property type="entry name" value="G_OBG"/>
    <property type="match status" value="1"/>
</dbReference>
<dbReference type="InterPro" id="IPR027417">
    <property type="entry name" value="P-loop_NTPase"/>
</dbReference>
<comment type="function">
    <text evidence="6">ATPase that binds to both the 70S ribosome and the 50S ribosomal subunit in a nucleotide-independent manner.</text>
</comment>
<evidence type="ECO:0000256" key="5">
    <source>
        <dbReference type="ARBA" id="ARBA00022842"/>
    </source>
</evidence>
<dbReference type="Pfam" id="PF06071">
    <property type="entry name" value="YchF-GTPase_C"/>
    <property type="match status" value="1"/>
</dbReference>
<evidence type="ECO:0000256" key="2">
    <source>
        <dbReference type="ARBA" id="ARBA00022723"/>
    </source>
</evidence>
<comment type="caution">
    <text evidence="9">The sequence shown here is derived from an EMBL/GenBank/DDBJ whole genome shotgun (WGS) entry which is preliminary data.</text>
</comment>
<dbReference type="GO" id="GO:0016887">
    <property type="term" value="F:ATP hydrolysis activity"/>
    <property type="evidence" value="ECO:0007669"/>
    <property type="project" value="UniProtKB-UniRule"/>
</dbReference>
<keyword evidence="4 6" id="KW-0067">ATP-binding</keyword>
<dbReference type="Proteomes" id="UP000033428">
    <property type="component" value="Unassembled WGS sequence"/>
</dbReference>
<evidence type="ECO:0000256" key="6">
    <source>
        <dbReference type="HAMAP-Rule" id="MF_00944"/>
    </source>
</evidence>
<dbReference type="PROSITE" id="PS51880">
    <property type="entry name" value="TGS"/>
    <property type="match status" value="1"/>
</dbReference>